<evidence type="ECO:0000313" key="3">
    <source>
        <dbReference type="Proteomes" id="UP000078542"/>
    </source>
</evidence>
<sequence length="148" mass="17164">EISKKTSLRLSIEEHSKEIYCIFRSYVATFHFSFKIQSLLCPLSFSILPYFLGGMFVGRSLIIFAILLCYYQSWVEAVDCEQEPYNPACRGSQARKRLTPLPVMRSLNCEDGDCKLPRMKFLIAILDDVSKLLLFEVAKLEHLQMRKK</sequence>
<dbReference type="Proteomes" id="UP000078542">
    <property type="component" value="Unassembled WGS sequence"/>
</dbReference>
<name>A0A195D1M7_9HYME</name>
<protein>
    <submittedName>
        <fullName evidence="2">Uncharacterized protein</fullName>
    </submittedName>
</protein>
<keyword evidence="3" id="KW-1185">Reference proteome</keyword>
<reference evidence="2 3" key="1">
    <citation type="submission" date="2016-03" db="EMBL/GenBank/DDBJ databases">
        <title>Cyphomyrmex costatus WGS genome.</title>
        <authorList>
            <person name="Nygaard S."/>
            <person name="Hu H."/>
            <person name="Boomsma J."/>
            <person name="Zhang G."/>
        </authorList>
    </citation>
    <scope>NUCLEOTIDE SEQUENCE [LARGE SCALE GENOMIC DNA]</scope>
    <source>
        <strain evidence="2">MS0001</strain>
        <tissue evidence="2">Whole body</tissue>
    </source>
</reference>
<feature type="non-terminal residue" evidence="2">
    <location>
        <position position="1"/>
    </location>
</feature>
<organism evidence="2 3">
    <name type="scientific">Cyphomyrmex costatus</name>
    <dbReference type="NCBI Taxonomy" id="456900"/>
    <lineage>
        <taxon>Eukaryota</taxon>
        <taxon>Metazoa</taxon>
        <taxon>Ecdysozoa</taxon>
        <taxon>Arthropoda</taxon>
        <taxon>Hexapoda</taxon>
        <taxon>Insecta</taxon>
        <taxon>Pterygota</taxon>
        <taxon>Neoptera</taxon>
        <taxon>Endopterygota</taxon>
        <taxon>Hymenoptera</taxon>
        <taxon>Apocrita</taxon>
        <taxon>Aculeata</taxon>
        <taxon>Formicoidea</taxon>
        <taxon>Formicidae</taxon>
        <taxon>Myrmicinae</taxon>
        <taxon>Cyphomyrmex</taxon>
    </lineage>
</organism>
<evidence type="ECO:0000313" key="2">
    <source>
        <dbReference type="EMBL" id="KYN06820.1"/>
    </source>
</evidence>
<evidence type="ECO:0000256" key="1">
    <source>
        <dbReference type="SAM" id="Phobius"/>
    </source>
</evidence>
<accession>A0A195D1M7</accession>
<gene>
    <name evidence="2" type="ORF">ALC62_02203</name>
</gene>
<feature type="transmembrane region" description="Helical" evidence="1">
    <location>
        <begin position="47"/>
        <end position="71"/>
    </location>
</feature>
<proteinExistence type="predicted"/>
<dbReference type="AlphaFoldDB" id="A0A195D1M7"/>
<keyword evidence="1" id="KW-0812">Transmembrane</keyword>
<keyword evidence="1" id="KW-0472">Membrane</keyword>
<keyword evidence="1" id="KW-1133">Transmembrane helix</keyword>
<dbReference type="EMBL" id="KQ976956">
    <property type="protein sequence ID" value="KYN06820.1"/>
    <property type="molecule type" value="Genomic_DNA"/>
</dbReference>